<dbReference type="Pfam" id="PF04773">
    <property type="entry name" value="FecR"/>
    <property type="match status" value="1"/>
</dbReference>
<dbReference type="PANTHER" id="PTHR30273">
    <property type="entry name" value="PERIPLASMIC SIGNAL SENSOR AND SIGMA FACTOR ACTIVATOR FECR-RELATED"/>
    <property type="match status" value="1"/>
</dbReference>
<dbReference type="PIRSF" id="PIRSF018266">
    <property type="entry name" value="FecR"/>
    <property type="match status" value="1"/>
</dbReference>
<dbReference type="InterPro" id="IPR012373">
    <property type="entry name" value="Ferrdict_sens_TM"/>
</dbReference>
<protein>
    <submittedName>
        <fullName evidence="3">FecR family protein</fullName>
    </submittedName>
</protein>
<dbReference type="Gene3D" id="2.60.120.1440">
    <property type="match status" value="1"/>
</dbReference>
<organism evidence="3 4">
    <name type="scientific">Arcticibacter tournemirensis</name>
    <dbReference type="NCBI Taxonomy" id="699437"/>
    <lineage>
        <taxon>Bacteria</taxon>
        <taxon>Pseudomonadati</taxon>
        <taxon>Bacteroidota</taxon>
        <taxon>Sphingobacteriia</taxon>
        <taxon>Sphingobacteriales</taxon>
        <taxon>Sphingobacteriaceae</taxon>
        <taxon>Arcticibacter</taxon>
    </lineage>
</organism>
<dbReference type="RefSeq" id="WP_128769293.1">
    <property type="nucleotide sequence ID" value="NZ_RXOC01000005.1"/>
</dbReference>
<keyword evidence="1" id="KW-0472">Membrane</keyword>
<dbReference type="EMBL" id="RXOC01000005">
    <property type="protein sequence ID" value="RXF70220.1"/>
    <property type="molecule type" value="Genomic_DNA"/>
</dbReference>
<feature type="transmembrane region" description="Helical" evidence="1">
    <location>
        <begin position="74"/>
        <end position="92"/>
    </location>
</feature>
<dbReference type="GO" id="GO:0016989">
    <property type="term" value="F:sigma factor antagonist activity"/>
    <property type="evidence" value="ECO:0007669"/>
    <property type="project" value="TreeGrafter"/>
</dbReference>
<name>A0A4Q0MAD8_9SPHI</name>
<proteinExistence type="predicted"/>
<dbReference type="PANTHER" id="PTHR30273:SF2">
    <property type="entry name" value="PROTEIN FECR"/>
    <property type="match status" value="1"/>
</dbReference>
<dbReference type="AlphaFoldDB" id="A0A4Q0MAD8"/>
<evidence type="ECO:0000256" key="1">
    <source>
        <dbReference type="SAM" id="Phobius"/>
    </source>
</evidence>
<keyword evidence="1" id="KW-0812">Transmembrane</keyword>
<evidence type="ECO:0000313" key="4">
    <source>
        <dbReference type="Proteomes" id="UP000290848"/>
    </source>
</evidence>
<comment type="caution">
    <text evidence="3">The sequence shown here is derived from an EMBL/GenBank/DDBJ whole genome shotgun (WGS) entry which is preliminary data.</text>
</comment>
<dbReference type="InterPro" id="IPR006860">
    <property type="entry name" value="FecR"/>
</dbReference>
<feature type="domain" description="FecR protein" evidence="2">
    <location>
        <begin position="108"/>
        <end position="203"/>
    </location>
</feature>
<dbReference type="Proteomes" id="UP000290848">
    <property type="component" value="Unassembled WGS sequence"/>
</dbReference>
<evidence type="ECO:0000259" key="2">
    <source>
        <dbReference type="Pfam" id="PF04773"/>
    </source>
</evidence>
<keyword evidence="1" id="KW-1133">Transmembrane helix</keyword>
<accession>A0A4Q0MAD8</accession>
<sequence length="315" mass="36104">MTSEEVKKLFRQYLSRNISDGQKEAVEYWYHSFESEEPLMLSDEKEKQIKEEIWNRIVPALSEPLPNHRNIESFWVNIAAMLIVICSIVFLVSKRHFPHSSRPDLFTEVHTKSGERKKLILSDGSVIMLNVGTKIRISNDFSRLRTVKILDGEVYFDVRKDPSRPFLILNGKITTKVLGTAFNISAYQDLSKMSIAVHSGTVQVSSSKTASILRKEEMFTYDRKSKTSKVEKVGAKILSWQHGVLLLDDVSFEDMVILMEKNFTVKIEANQRFLTKTRYTATLPTSMSPIKAVEVIAAIHNLKIKQLNGTFLLFR</sequence>
<reference evidence="3 4" key="1">
    <citation type="submission" date="2018-12" db="EMBL/GenBank/DDBJ databases">
        <title>The Draft Genome Sequence of the Soil Bacterium Pedobacter tournemirensis R1.</title>
        <authorList>
            <person name="He J."/>
        </authorList>
    </citation>
    <scope>NUCLEOTIDE SEQUENCE [LARGE SCALE GENOMIC DNA]</scope>
    <source>
        <strain evidence="3 4">R1</strain>
    </source>
</reference>
<evidence type="ECO:0000313" key="3">
    <source>
        <dbReference type="EMBL" id="RXF70220.1"/>
    </source>
</evidence>
<gene>
    <name evidence="3" type="ORF">EKH83_10120</name>
</gene>